<keyword evidence="1" id="KW-0732">Signal</keyword>
<dbReference type="KEGG" id="aag:23687531"/>
<name>A0A1S4G5D9_AEDAE</name>
<reference evidence="2" key="2">
    <citation type="journal article" date="2007" name="Science">
        <title>Genome sequence of Aedes aegypti, a major arbovirus vector.</title>
        <authorList>
            <person name="Nene V."/>
            <person name="Wortman J.R."/>
            <person name="Lawson D."/>
            <person name="Haas B."/>
            <person name="Kodira C."/>
            <person name="Tu Z.J."/>
            <person name="Loftus B."/>
            <person name="Xi Z."/>
            <person name="Megy K."/>
            <person name="Grabherr M."/>
            <person name="Ren Q."/>
            <person name="Zdobnov E.M."/>
            <person name="Lobo N.F."/>
            <person name="Campbell K.S."/>
            <person name="Brown S.E."/>
            <person name="Bonaldo M.F."/>
            <person name="Zhu J."/>
            <person name="Sinkins S.P."/>
            <person name="Hogenkamp D.G."/>
            <person name="Amedeo P."/>
            <person name="Arensburger P."/>
            <person name="Atkinson P.W."/>
            <person name="Bidwell S."/>
            <person name="Biedler J."/>
            <person name="Birney E."/>
            <person name="Bruggner R.V."/>
            <person name="Costas J."/>
            <person name="Coy M.R."/>
            <person name="Crabtree J."/>
            <person name="Crawford M."/>
            <person name="Debruyn B."/>
            <person name="Decaprio D."/>
            <person name="Eiglmeier K."/>
            <person name="Eisenstadt E."/>
            <person name="El-Dorry H."/>
            <person name="Gelbart W.M."/>
            <person name="Gomes S.L."/>
            <person name="Hammond M."/>
            <person name="Hannick L.I."/>
            <person name="Hogan J.R."/>
            <person name="Holmes M.H."/>
            <person name="Jaffe D."/>
            <person name="Johnston J.S."/>
            <person name="Kennedy R.C."/>
            <person name="Koo H."/>
            <person name="Kravitz S."/>
            <person name="Kriventseva E.V."/>
            <person name="Kulp D."/>
            <person name="Labutti K."/>
            <person name="Lee E."/>
            <person name="Li S."/>
            <person name="Lovin D.D."/>
            <person name="Mao C."/>
            <person name="Mauceli E."/>
            <person name="Menck C.F."/>
            <person name="Miller J.R."/>
            <person name="Montgomery P."/>
            <person name="Mori A."/>
            <person name="Nascimento A.L."/>
            <person name="Naveira H.F."/>
            <person name="Nusbaum C."/>
            <person name="O'leary S."/>
            <person name="Orvis J."/>
            <person name="Pertea M."/>
            <person name="Quesneville H."/>
            <person name="Reidenbach K.R."/>
            <person name="Rogers Y.H."/>
            <person name="Roth C.W."/>
            <person name="Schneider J.R."/>
            <person name="Schatz M."/>
            <person name="Shumway M."/>
            <person name="Stanke M."/>
            <person name="Stinson E.O."/>
            <person name="Tubio J.M."/>
            <person name="Vanzee J.P."/>
            <person name="Verjovski-Almeida S."/>
            <person name="Werner D."/>
            <person name="White O."/>
            <person name="Wyder S."/>
            <person name="Zeng Q."/>
            <person name="Zhao Q."/>
            <person name="Zhao Y."/>
            <person name="Hill C.A."/>
            <person name="Raikhel A.S."/>
            <person name="Soares M.B."/>
            <person name="Knudson D.L."/>
            <person name="Lee N.H."/>
            <person name="Galagan J."/>
            <person name="Salzberg S.L."/>
            <person name="Paulsen I.T."/>
            <person name="Dimopoulos G."/>
            <person name="Collins F.H."/>
            <person name="Birren B."/>
            <person name="Fraser-Liggett C.M."/>
            <person name="Severson D.W."/>
        </authorList>
    </citation>
    <scope>NUCLEOTIDE SEQUENCE [LARGE SCALE GENOMIC DNA]</scope>
    <source>
        <strain evidence="2">Liverpool</strain>
    </source>
</reference>
<gene>
    <name evidence="2" type="ORF">AAEL801185</name>
    <name evidence="2" type="ORF">AaeL_AAEL017111</name>
</gene>
<dbReference type="OrthoDB" id="10406299at2759"/>
<sequence>MVRPVLIGTLVVLFCSVSGVWCLFGSRIVAPNITDAIIASAKYSSGWTYDPHNSITKRETAVDSSGTLGTLFAMTKSISDPMMLMIDTIYRGASDKRMKMDRWFGFIYNFIKQSIDGVEEANSTMENLKNNTKPYLYNNLKRDLTSLNKIAMIDLIKGLRMFYIEIKEMNSTEYHPHSNNITINITERVVCGVTSPLKSANTYMSSITSTISAIASDRRQIISYHAKLNETMNVAIRQIAKAFISLNRTVVQAQHEVQENITLTFDVFNQSHGFILEQANYFGNDNSSLLSVPSTMAIERENLSKFIDNSTKFCMDQVTKSLHGQTLLVTNQLISAMNNVTNQFAVSSHFDIGSCTQDAVQQLIDSAKHVNRMGSCVDSELESFRKTSTVVHKQLWNTIGSIAFATMDLLPVSCAKKTGQCIDINYFSNNITHHARSRMTSGVEQFIDDERAISDRIVDCVKRIGRTTELYAREINNKFQGCLGEQVK</sequence>
<evidence type="ECO:0000313" key="2">
    <source>
        <dbReference type="EMBL" id="EJY57476.1"/>
    </source>
</evidence>
<dbReference type="GeneID" id="23687531"/>
<dbReference type="HOGENOM" id="CLU_559236_0_0_1"/>
<reference evidence="2" key="3">
    <citation type="submission" date="2012-09" db="EMBL/GenBank/DDBJ databases">
        <authorList>
            <consortium name="VectorBase"/>
        </authorList>
    </citation>
    <scope>NUCLEOTIDE SEQUENCE</scope>
    <source>
        <strain evidence="2">Liverpool</strain>
    </source>
</reference>
<proteinExistence type="predicted"/>
<protein>
    <submittedName>
        <fullName evidence="2">AAEL017111-PA</fullName>
    </submittedName>
</protein>
<feature type="signal peptide" evidence="1">
    <location>
        <begin position="1"/>
        <end position="22"/>
    </location>
</feature>
<evidence type="ECO:0000313" key="3">
    <source>
        <dbReference type="Proteomes" id="UP000682892"/>
    </source>
</evidence>
<dbReference type="Proteomes" id="UP000682892">
    <property type="component" value="Unassembled WGS sequence"/>
</dbReference>
<feature type="chain" id="PRO_5036474402" evidence="1">
    <location>
        <begin position="23"/>
        <end position="488"/>
    </location>
</feature>
<reference evidence="2" key="1">
    <citation type="submission" date="2005-10" db="EMBL/GenBank/DDBJ databases">
        <authorList>
            <person name="Loftus B.J."/>
            <person name="Nene V.M."/>
            <person name="Hannick L.I."/>
            <person name="Bidwell S."/>
            <person name="Haas B."/>
            <person name="Amedeo P."/>
            <person name="Orvis J."/>
            <person name="Wortman J.R."/>
            <person name="White O.R."/>
            <person name="Salzberg S."/>
            <person name="Shumway M."/>
            <person name="Koo H."/>
            <person name="Zhao Y."/>
            <person name="Holmes M."/>
            <person name="Miller J."/>
            <person name="Schatz M."/>
            <person name="Pop M."/>
            <person name="Pai G."/>
            <person name="Utterback T."/>
            <person name="Rogers Y.-H."/>
            <person name="Kravitz S."/>
            <person name="Fraser C.M."/>
        </authorList>
    </citation>
    <scope>NUCLEOTIDE SEQUENCE</scope>
    <source>
        <strain evidence="2">Liverpool</strain>
    </source>
</reference>
<evidence type="ECO:0000256" key="1">
    <source>
        <dbReference type="SAM" id="SignalP"/>
    </source>
</evidence>
<accession>A0A1S4G5D9</accession>
<organism evidence="2 3">
    <name type="scientific">Aedes aegypti</name>
    <name type="common">Yellowfever mosquito</name>
    <name type="synonym">Culex aegypti</name>
    <dbReference type="NCBI Taxonomy" id="7159"/>
    <lineage>
        <taxon>Eukaryota</taxon>
        <taxon>Metazoa</taxon>
        <taxon>Ecdysozoa</taxon>
        <taxon>Arthropoda</taxon>
        <taxon>Hexapoda</taxon>
        <taxon>Insecta</taxon>
        <taxon>Pterygota</taxon>
        <taxon>Neoptera</taxon>
        <taxon>Endopterygota</taxon>
        <taxon>Diptera</taxon>
        <taxon>Nematocera</taxon>
        <taxon>Culicoidea</taxon>
        <taxon>Culicidae</taxon>
        <taxon>Culicinae</taxon>
        <taxon>Aedini</taxon>
        <taxon>Aedes</taxon>
        <taxon>Stegomyia</taxon>
    </lineage>
</organism>
<dbReference type="EMBL" id="CH477269">
    <property type="protein sequence ID" value="EJY57476.1"/>
    <property type="molecule type" value="Genomic_DNA"/>
</dbReference>
<dbReference type="AlphaFoldDB" id="A0A1S4G5D9"/>